<gene>
    <name evidence="4" type="ORF">LMJ30_05095</name>
</gene>
<name>A0ABS8IQY7_9BURK</name>
<sequence length="247" mass="26567">MSRQEVTFDQVSAAAIGLQNDGEQVTIDAVREVLGTGSPYTIHKHLTQWRAGQAKPAEAPKVEIPEALAAALGAWAQQFAHDAGAGVREALEQSESDMEALLQSGEALEEAREELAAEVEAITSERDQAMATAIERSEEIERLTTELRDARKVATDALVGKAKDQLAIDGKDAQLATLREQVERNVAALATESDARLAAEMELVGAVTARDNFAAEIAELRTQLDAAKSERNALREQVRRAKPATAS</sequence>
<organism evidence="4 5">
    <name type="scientific">Massilia agrisoli</name>
    <dbReference type="NCBI Taxonomy" id="2892444"/>
    <lineage>
        <taxon>Bacteria</taxon>
        <taxon>Pseudomonadati</taxon>
        <taxon>Pseudomonadota</taxon>
        <taxon>Betaproteobacteria</taxon>
        <taxon>Burkholderiales</taxon>
        <taxon>Oxalobacteraceae</taxon>
        <taxon>Telluria group</taxon>
        <taxon>Massilia</taxon>
    </lineage>
</organism>
<evidence type="ECO:0000313" key="5">
    <source>
        <dbReference type="Proteomes" id="UP001198701"/>
    </source>
</evidence>
<feature type="domain" description="KfrA N-terminal DNA-binding" evidence="3">
    <location>
        <begin position="7"/>
        <end position="119"/>
    </location>
</feature>
<dbReference type="EMBL" id="JAJHPV010000009">
    <property type="protein sequence ID" value="MCC6070336.1"/>
    <property type="molecule type" value="Genomic_DNA"/>
</dbReference>
<feature type="coiled-coil region" evidence="1">
    <location>
        <begin position="91"/>
        <end position="132"/>
    </location>
</feature>
<evidence type="ECO:0000256" key="2">
    <source>
        <dbReference type="SAM" id="MobiDB-lite"/>
    </source>
</evidence>
<dbReference type="InterPro" id="IPR021104">
    <property type="entry name" value="KfrA_DNA-bd_N"/>
</dbReference>
<protein>
    <submittedName>
        <fullName evidence="4">DNA-binding protein</fullName>
    </submittedName>
</protein>
<dbReference type="RefSeq" id="WP_229431263.1">
    <property type="nucleotide sequence ID" value="NZ_JAJHPV010000009.1"/>
</dbReference>
<evidence type="ECO:0000256" key="1">
    <source>
        <dbReference type="SAM" id="Coils"/>
    </source>
</evidence>
<feature type="compositionally biased region" description="Basic and acidic residues" evidence="2">
    <location>
        <begin position="228"/>
        <end position="239"/>
    </location>
</feature>
<dbReference type="GO" id="GO:0003677">
    <property type="term" value="F:DNA binding"/>
    <property type="evidence" value="ECO:0007669"/>
    <property type="project" value="UniProtKB-KW"/>
</dbReference>
<dbReference type="Pfam" id="PF11740">
    <property type="entry name" value="KfrA_N"/>
    <property type="match status" value="1"/>
</dbReference>
<evidence type="ECO:0000259" key="3">
    <source>
        <dbReference type="Pfam" id="PF11740"/>
    </source>
</evidence>
<keyword evidence="5" id="KW-1185">Reference proteome</keyword>
<reference evidence="4 5" key="1">
    <citation type="submission" date="2021-11" db="EMBL/GenBank/DDBJ databases">
        <authorList>
            <person name="Huq M.A."/>
        </authorList>
    </citation>
    <scope>NUCLEOTIDE SEQUENCE [LARGE SCALE GENOMIC DNA]</scope>
    <source>
        <strain evidence="4 5">MAHUQ-52</strain>
    </source>
</reference>
<proteinExistence type="predicted"/>
<keyword evidence="4" id="KW-0238">DNA-binding</keyword>
<accession>A0ABS8IQY7</accession>
<keyword evidence="1" id="KW-0175">Coiled coil</keyword>
<dbReference type="Proteomes" id="UP001198701">
    <property type="component" value="Unassembled WGS sequence"/>
</dbReference>
<evidence type="ECO:0000313" key="4">
    <source>
        <dbReference type="EMBL" id="MCC6070336.1"/>
    </source>
</evidence>
<feature type="region of interest" description="Disordered" evidence="2">
    <location>
        <begin position="228"/>
        <end position="247"/>
    </location>
</feature>
<comment type="caution">
    <text evidence="4">The sequence shown here is derived from an EMBL/GenBank/DDBJ whole genome shotgun (WGS) entry which is preliminary data.</text>
</comment>